<dbReference type="Pfam" id="PF13439">
    <property type="entry name" value="Glyco_transf_4"/>
    <property type="match status" value="1"/>
</dbReference>
<sequence length="421" mass="47294">MKVSLISTYDKANGSGTATYRLHQGLQKIGVVSQMLVQGKSTDDKTIAGPKTRLAQGIARARITFDALPLKFYPQRDNTTFSVQWFPDKVAQNIANFSPDVINLHWMNEGYVQIETIAKLRKPLVWTLHDMWAFTGGCHYNQECDRYTKSCGACPQLGSSKDGDLSRWVFQRKAKAWRNLNLTVVTPSLWLGNCARKSPLFQNYRIEVIPNGLDTAIYKPLSKQVARELLNLPQDKQLVVFGALQANSDSRKGLHLLQPALVNLSQSGLRDRLEIVIFGCNTPEVPPEFGFKSHYLGTLRDDLSLALIYSAADVFIAPSTQENLANTVMESLACGTPCVAFNIGGMPDMIEHQKNGYLAQPYKIEDLAKGIAWVLENPERHQKLAENARTKVEQEFTLEIQARRYKSLFDEIQSGQHKIYS</sequence>
<dbReference type="InterPro" id="IPR028098">
    <property type="entry name" value="Glyco_trans_4-like_N"/>
</dbReference>
<dbReference type="InterPro" id="IPR001296">
    <property type="entry name" value="Glyco_trans_1"/>
</dbReference>
<dbReference type="EMBL" id="JAHHGZ010000013">
    <property type="protein sequence ID" value="MBW4668520.1"/>
    <property type="molecule type" value="Genomic_DNA"/>
</dbReference>
<name>A0A951UV41_9CYAN</name>
<feature type="domain" description="Glycosyl transferase family 1" evidence="1">
    <location>
        <begin position="251"/>
        <end position="390"/>
    </location>
</feature>
<dbReference type="Gene3D" id="3.40.50.2000">
    <property type="entry name" value="Glycogen Phosphorylase B"/>
    <property type="match status" value="2"/>
</dbReference>
<dbReference type="Pfam" id="PF00534">
    <property type="entry name" value="Glycos_transf_1"/>
    <property type="match status" value="1"/>
</dbReference>
<dbReference type="PANTHER" id="PTHR45947">
    <property type="entry name" value="SULFOQUINOVOSYL TRANSFERASE SQD2"/>
    <property type="match status" value="1"/>
</dbReference>
<gene>
    <name evidence="3" type="ORF">KME60_14105</name>
</gene>
<dbReference type="PANTHER" id="PTHR45947:SF3">
    <property type="entry name" value="SULFOQUINOVOSYL TRANSFERASE SQD2"/>
    <property type="match status" value="1"/>
</dbReference>
<accession>A0A951UV41</accession>
<dbReference type="SUPFAM" id="SSF53756">
    <property type="entry name" value="UDP-Glycosyltransferase/glycogen phosphorylase"/>
    <property type="match status" value="1"/>
</dbReference>
<evidence type="ECO:0000313" key="4">
    <source>
        <dbReference type="Proteomes" id="UP000729701"/>
    </source>
</evidence>
<proteinExistence type="predicted"/>
<evidence type="ECO:0000259" key="2">
    <source>
        <dbReference type="Pfam" id="PF13439"/>
    </source>
</evidence>
<organism evidence="3 4">
    <name type="scientific">Cyanomargarita calcarea GSE-NOS-MK-12-04C</name>
    <dbReference type="NCBI Taxonomy" id="2839659"/>
    <lineage>
        <taxon>Bacteria</taxon>
        <taxon>Bacillati</taxon>
        <taxon>Cyanobacteriota</taxon>
        <taxon>Cyanophyceae</taxon>
        <taxon>Nostocales</taxon>
        <taxon>Cyanomargaritaceae</taxon>
        <taxon>Cyanomargarita</taxon>
    </lineage>
</organism>
<comment type="caution">
    <text evidence="3">The sequence shown here is derived from an EMBL/GenBank/DDBJ whole genome shotgun (WGS) entry which is preliminary data.</text>
</comment>
<protein>
    <submittedName>
        <fullName evidence="3">Glycosyltransferase family 4 protein</fullName>
    </submittedName>
</protein>
<dbReference type="GO" id="GO:0016757">
    <property type="term" value="F:glycosyltransferase activity"/>
    <property type="evidence" value="ECO:0007669"/>
    <property type="project" value="InterPro"/>
</dbReference>
<evidence type="ECO:0000259" key="1">
    <source>
        <dbReference type="Pfam" id="PF00534"/>
    </source>
</evidence>
<reference evidence="3" key="2">
    <citation type="journal article" date="2022" name="Microbiol. Resour. Announc.">
        <title>Metagenome Sequencing to Explore Phylogenomics of Terrestrial Cyanobacteria.</title>
        <authorList>
            <person name="Ward R.D."/>
            <person name="Stajich J.E."/>
            <person name="Johansen J.R."/>
            <person name="Huntemann M."/>
            <person name="Clum A."/>
            <person name="Foster B."/>
            <person name="Foster B."/>
            <person name="Roux S."/>
            <person name="Palaniappan K."/>
            <person name="Varghese N."/>
            <person name="Mukherjee S."/>
            <person name="Reddy T.B.K."/>
            <person name="Daum C."/>
            <person name="Copeland A."/>
            <person name="Chen I.A."/>
            <person name="Ivanova N.N."/>
            <person name="Kyrpides N.C."/>
            <person name="Shapiro N."/>
            <person name="Eloe-Fadrosh E.A."/>
            <person name="Pietrasiak N."/>
        </authorList>
    </citation>
    <scope>NUCLEOTIDE SEQUENCE</scope>
    <source>
        <strain evidence="3">GSE-NOS-MK-12-04C</strain>
    </source>
</reference>
<dbReference type="CDD" id="cd03825">
    <property type="entry name" value="GT4_WcaC-like"/>
    <property type="match status" value="1"/>
</dbReference>
<feature type="domain" description="Glycosyltransferase subfamily 4-like N-terminal" evidence="2">
    <location>
        <begin position="13"/>
        <end position="216"/>
    </location>
</feature>
<evidence type="ECO:0000313" key="3">
    <source>
        <dbReference type="EMBL" id="MBW4668520.1"/>
    </source>
</evidence>
<dbReference type="InterPro" id="IPR050194">
    <property type="entry name" value="Glycosyltransferase_grp1"/>
</dbReference>
<dbReference type="Proteomes" id="UP000729701">
    <property type="component" value="Unassembled WGS sequence"/>
</dbReference>
<dbReference type="AlphaFoldDB" id="A0A951UV41"/>
<reference evidence="3" key="1">
    <citation type="submission" date="2021-05" db="EMBL/GenBank/DDBJ databases">
        <authorList>
            <person name="Pietrasiak N."/>
            <person name="Ward R."/>
            <person name="Stajich J.E."/>
            <person name="Kurbessoian T."/>
        </authorList>
    </citation>
    <scope>NUCLEOTIDE SEQUENCE</scope>
    <source>
        <strain evidence="3">GSE-NOS-MK-12-04C</strain>
    </source>
</reference>